<dbReference type="Proteomes" id="UP001208570">
    <property type="component" value="Unassembled WGS sequence"/>
</dbReference>
<accession>A0AAD9IS54</accession>
<keyword evidence="1" id="KW-0812">Transmembrane</keyword>
<dbReference type="AlphaFoldDB" id="A0AAD9IS54"/>
<keyword evidence="1" id="KW-0472">Membrane</keyword>
<keyword evidence="1" id="KW-1133">Transmembrane helix</keyword>
<evidence type="ECO:0000313" key="3">
    <source>
        <dbReference type="Proteomes" id="UP001208570"/>
    </source>
</evidence>
<evidence type="ECO:0000256" key="1">
    <source>
        <dbReference type="SAM" id="Phobius"/>
    </source>
</evidence>
<reference evidence="2" key="1">
    <citation type="journal article" date="2023" name="Mol. Biol. Evol.">
        <title>Third-Generation Sequencing Reveals the Adaptive Role of the Epigenome in Three Deep-Sea Polychaetes.</title>
        <authorList>
            <person name="Perez M."/>
            <person name="Aroh O."/>
            <person name="Sun Y."/>
            <person name="Lan Y."/>
            <person name="Juniper S.K."/>
            <person name="Young C.R."/>
            <person name="Angers B."/>
            <person name="Qian P.Y."/>
        </authorList>
    </citation>
    <scope>NUCLEOTIDE SEQUENCE</scope>
    <source>
        <strain evidence="2">P08H-3</strain>
    </source>
</reference>
<feature type="non-terminal residue" evidence="2">
    <location>
        <position position="309"/>
    </location>
</feature>
<comment type="caution">
    <text evidence="2">The sequence shown here is derived from an EMBL/GenBank/DDBJ whole genome shotgun (WGS) entry which is preliminary data.</text>
</comment>
<evidence type="ECO:0000313" key="2">
    <source>
        <dbReference type="EMBL" id="KAK2139874.1"/>
    </source>
</evidence>
<protein>
    <submittedName>
        <fullName evidence="2">Uncharacterized protein</fullName>
    </submittedName>
</protein>
<name>A0AAD9IS54_9ANNE</name>
<gene>
    <name evidence="2" type="ORF">LSH36_1582g00026</name>
</gene>
<dbReference type="EMBL" id="JAODUP010001581">
    <property type="protein sequence ID" value="KAK2139874.1"/>
    <property type="molecule type" value="Genomic_DNA"/>
</dbReference>
<feature type="transmembrane region" description="Helical" evidence="1">
    <location>
        <begin position="158"/>
        <end position="183"/>
    </location>
</feature>
<sequence length="309" mass="35266">INGKEISYGDKINPVKSGQIILVSEVHYSIKCDTTLIKNNVDVIEKCAESKCNFEVSTTDGETLTINVLIIGFDPEYGFGYNISIVVDTTTGLPSSTTDTMMFINTSTSSVSTQDDGYITTDIMLNTLNETITISHQVTTSHEYDDLNDTENNQLLSLWQILLIIATGVLFLIFSVVIIILSLHRNDKKYSNKRLNQHLQHQTHPHVKNINPTKQHPLSPQGFHVKHYNSPSLDDHHNDSPQLGLHYHQNFDNRDLLVSEGHQSVINIIHQQNNNDRKYPFGNMTTRYNRSYVNKRYNMMNETKLNYQI</sequence>
<keyword evidence="3" id="KW-1185">Reference proteome</keyword>
<organism evidence="2 3">
    <name type="scientific">Paralvinella palmiformis</name>
    <dbReference type="NCBI Taxonomy" id="53620"/>
    <lineage>
        <taxon>Eukaryota</taxon>
        <taxon>Metazoa</taxon>
        <taxon>Spiralia</taxon>
        <taxon>Lophotrochozoa</taxon>
        <taxon>Annelida</taxon>
        <taxon>Polychaeta</taxon>
        <taxon>Sedentaria</taxon>
        <taxon>Canalipalpata</taxon>
        <taxon>Terebellida</taxon>
        <taxon>Terebelliformia</taxon>
        <taxon>Alvinellidae</taxon>
        <taxon>Paralvinella</taxon>
    </lineage>
</organism>
<proteinExistence type="predicted"/>